<dbReference type="Pfam" id="PF22564">
    <property type="entry name" value="HAAS"/>
    <property type="match status" value="1"/>
</dbReference>
<dbReference type="EMBL" id="JAHQCW010000021">
    <property type="protein sequence ID" value="MBU9737529.1"/>
    <property type="molecule type" value="Genomic_DNA"/>
</dbReference>
<reference evidence="2" key="1">
    <citation type="submission" date="2021-06" db="EMBL/GenBank/DDBJ databases">
        <title>Description of novel taxa of the family Lachnospiraceae.</title>
        <authorList>
            <person name="Chaplin A.V."/>
            <person name="Sokolova S.R."/>
            <person name="Pikina A.P."/>
            <person name="Korzhanova M."/>
            <person name="Belova V."/>
            <person name="Korostin D."/>
            <person name="Efimov B.A."/>
        </authorList>
    </citation>
    <scope>NUCLEOTIDE SEQUENCE</scope>
    <source>
        <strain evidence="2">ASD5720</strain>
    </source>
</reference>
<keyword evidence="3" id="KW-1185">Reference proteome</keyword>
<evidence type="ECO:0000313" key="3">
    <source>
        <dbReference type="Proteomes" id="UP000712157"/>
    </source>
</evidence>
<proteinExistence type="predicted"/>
<organism evidence="2 3">
    <name type="scientific">Diplocloster agilis</name>
    <dbReference type="NCBI Taxonomy" id="2850323"/>
    <lineage>
        <taxon>Bacteria</taxon>
        <taxon>Bacillati</taxon>
        <taxon>Bacillota</taxon>
        <taxon>Clostridia</taxon>
        <taxon>Lachnospirales</taxon>
        <taxon>Lachnospiraceae</taxon>
        <taxon>Diplocloster</taxon>
    </lineage>
</organism>
<dbReference type="AlphaFoldDB" id="A0A949K0L7"/>
<feature type="domain" description="DUF4097" evidence="1">
    <location>
        <begin position="142"/>
        <end position="321"/>
    </location>
</feature>
<evidence type="ECO:0000259" key="1">
    <source>
        <dbReference type="Pfam" id="PF13349"/>
    </source>
</evidence>
<protein>
    <submittedName>
        <fullName evidence="2">DUF1700 domain-containing protein</fullName>
    </submittedName>
</protein>
<dbReference type="InterPro" id="IPR025164">
    <property type="entry name" value="Toastrack_DUF4097"/>
</dbReference>
<dbReference type="RefSeq" id="WP_158345546.1">
    <property type="nucleotide sequence ID" value="NZ_JAHQCW010000021.1"/>
</dbReference>
<dbReference type="Pfam" id="PF13349">
    <property type="entry name" value="DUF4097"/>
    <property type="match status" value="1"/>
</dbReference>
<gene>
    <name evidence="2" type="ORF">KTH89_13350</name>
</gene>
<sequence length="326" mass="37095">MKKDEFLSRLTEQLPQLKQSEIDQLREYYQELICDGLEQGRTEENIIEGFGKPEDIAVQIKNEYKEYAQILMPRQTEQNQQDYTTRSPITKVLVEAQNLRVEIRQVPAGTVRVLFQPREGVDEVIHTVDNGEFIFRHRMRIFPLNIVNWFRFPQRLILEIPENFRGSMRVKTSNSQINAASLPGMADIQLITSNAKITAENMSAGTMLLQSSNGGLLLRDLKGRRLEAITSNEKVRAANCSFPDTLLLSTKNGSIFLQDIIGDNIVLTTSNASITGNILGDMRDYGIESKTSNASNNLPNYQYPDQRKHLKARTSNGKIMVEFRIV</sequence>
<dbReference type="Proteomes" id="UP000712157">
    <property type="component" value="Unassembled WGS sequence"/>
</dbReference>
<name>A0A949K0L7_9FIRM</name>
<evidence type="ECO:0000313" key="2">
    <source>
        <dbReference type="EMBL" id="MBU9737529.1"/>
    </source>
</evidence>
<comment type="caution">
    <text evidence="2">The sequence shown here is derived from an EMBL/GenBank/DDBJ whole genome shotgun (WGS) entry which is preliminary data.</text>
</comment>
<accession>A0A949K0L7</accession>